<comment type="caution">
    <text evidence="1">The sequence shown here is derived from an EMBL/GenBank/DDBJ whole genome shotgun (WGS) entry which is preliminary data.</text>
</comment>
<evidence type="ECO:0000313" key="2">
    <source>
        <dbReference type="Proteomes" id="UP000789901"/>
    </source>
</evidence>
<protein>
    <submittedName>
        <fullName evidence="1">39263_t:CDS:1</fullName>
    </submittedName>
</protein>
<reference evidence="1 2" key="1">
    <citation type="submission" date="2021-06" db="EMBL/GenBank/DDBJ databases">
        <authorList>
            <person name="Kallberg Y."/>
            <person name="Tangrot J."/>
            <person name="Rosling A."/>
        </authorList>
    </citation>
    <scope>NUCLEOTIDE SEQUENCE [LARGE SCALE GENOMIC DNA]</scope>
    <source>
        <strain evidence="1 2">120-4 pot B 10/14</strain>
    </source>
</reference>
<accession>A0ABN7VDF3</accession>
<dbReference type="EMBL" id="CAJVQB010013158">
    <property type="protein sequence ID" value="CAG8760277.1"/>
    <property type="molecule type" value="Genomic_DNA"/>
</dbReference>
<name>A0ABN7VDF3_GIGMA</name>
<organism evidence="1 2">
    <name type="scientific">Gigaspora margarita</name>
    <dbReference type="NCBI Taxonomy" id="4874"/>
    <lineage>
        <taxon>Eukaryota</taxon>
        <taxon>Fungi</taxon>
        <taxon>Fungi incertae sedis</taxon>
        <taxon>Mucoromycota</taxon>
        <taxon>Glomeromycotina</taxon>
        <taxon>Glomeromycetes</taxon>
        <taxon>Diversisporales</taxon>
        <taxon>Gigasporaceae</taxon>
        <taxon>Gigaspora</taxon>
    </lineage>
</organism>
<dbReference type="Proteomes" id="UP000789901">
    <property type="component" value="Unassembled WGS sequence"/>
</dbReference>
<sequence length="78" mass="8739">MARTILNNYLLSRQTNLIATKVAVASVLRTNTQKYPDGYYCLISVKYTRQFASMFADMSIIIFQDDKAKVGLGVLAVD</sequence>
<keyword evidence="2" id="KW-1185">Reference proteome</keyword>
<proteinExistence type="predicted"/>
<gene>
    <name evidence="1" type="ORF">GMARGA_LOCUS17388</name>
</gene>
<evidence type="ECO:0000313" key="1">
    <source>
        <dbReference type="EMBL" id="CAG8760277.1"/>
    </source>
</evidence>